<feature type="transmembrane region" description="Helical" evidence="6">
    <location>
        <begin position="244"/>
        <end position="265"/>
    </location>
</feature>
<name>A0A9X1M9F7_9MICC</name>
<comment type="subcellular location">
    <subcellularLocation>
        <location evidence="6">Cell membrane</location>
        <topology evidence="6">Multi-pass membrane protein</topology>
    </subcellularLocation>
    <subcellularLocation>
        <location evidence="1">Membrane</location>
        <topology evidence="1">Multi-pass membrane protein</topology>
    </subcellularLocation>
</comment>
<keyword evidence="5 6" id="KW-0472">Membrane</keyword>
<evidence type="ECO:0000313" key="7">
    <source>
        <dbReference type="EMBL" id="MCC3273350.1"/>
    </source>
</evidence>
<gene>
    <name evidence="7" type="ORF">LJ755_11480</name>
    <name evidence="8" type="ORF">MUK71_03225</name>
</gene>
<dbReference type="Pfam" id="PF01925">
    <property type="entry name" value="TauE"/>
    <property type="match status" value="1"/>
</dbReference>
<evidence type="ECO:0000313" key="10">
    <source>
        <dbReference type="Proteomes" id="UP001155145"/>
    </source>
</evidence>
<evidence type="ECO:0000256" key="6">
    <source>
        <dbReference type="RuleBase" id="RU363041"/>
    </source>
</evidence>
<feature type="transmembrane region" description="Helical" evidence="6">
    <location>
        <begin position="153"/>
        <end position="178"/>
    </location>
</feature>
<feature type="transmembrane region" description="Helical" evidence="6">
    <location>
        <begin position="42"/>
        <end position="60"/>
    </location>
</feature>
<keyword evidence="9" id="KW-1185">Reference proteome</keyword>
<dbReference type="RefSeq" id="WP_227929172.1">
    <property type="nucleotide sequence ID" value="NZ_CP094984.1"/>
</dbReference>
<dbReference type="PANTHER" id="PTHR43701:SF2">
    <property type="entry name" value="MEMBRANE TRANSPORTER PROTEIN YJNA-RELATED"/>
    <property type="match status" value="1"/>
</dbReference>
<organism evidence="7 10">
    <name type="scientific">Arthrobacter zhangbolii</name>
    <dbReference type="NCBI Taxonomy" id="2886936"/>
    <lineage>
        <taxon>Bacteria</taxon>
        <taxon>Bacillati</taxon>
        <taxon>Actinomycetota</taxon>
        <taxon>Actinomycetes</taxon>
        <taxon>Micrococcales</taxon>
        <taxon>Micrococcaceae</taxon>
        <taxon>Arthrobacter</taxon>
    </lineage>
</organism>
<dbReference type="GO" id="GO:0005886">
    <property type="term" value="C:plasma membrane"/>
    <property type="evidence" value="ECO:0007669"/>
    <property type="project" value="UniProtKB-SubCell"/>
</dbReference>
<accession>A0A9X1M9F7</accession>
<comment type="similarity">
    <text evidence="2 6">Belongs to the 4-toluene sulfonate uptake permease (TSUP) (TC 2.A.102) family.</text>
</comment>
<evidence type="ECO:0000256" key="1">
    <source>
        <dbReference type="ARBA" id="ARBA00004141"/>
    </source>
</evidence>
<evidence type="ECO:0000256" key="5">
    <source>
        <dbReference type="ARBA" id="ARBA00023136"/>
    </source>
</evidence>
<dbReference type="AlphaFoldDB" id="A0A9X1M9F7"/>
<keyword evidence="3 6" id="KW-0812">Transmembrane</keyword>
<dbReference type="PANTHER" id="PTHR43701">
    <property type="entry name" value="MEMBRANE TRANSPORTER PROTEIN MJ0441-RELATED"/>
    <property type="match status" value="1"/>
</dbReference>
<feature type="transmembrane region" description="Helical" evidence="6">
    <location>
        <begin position="96"/>
        <end position="114"/>
    </location>
</feature>
<protein>
    <recommendedName>
        <fullName evidence="6">Probable membrane transporter protein</fullName>
    </recommendedName>
</protein>
<evidence type="ECO:0000313" key="8">
    <source>
        <dbReference type="EMBL" id="UON92671.1"/>
    </source>
</evidence>
<dbReference type="InterPro" id="IPR002781">
    <property type="entry name" value="TM_pro_TauE-like"/>
</dbReference>
<feature type="transmembrane region" description="Helical" evidence="6">
    <location>
        <begin position="212"/>
        <end position="232"/>
    </location>
</feature>
<dbReference type="Proteomes" id="UP000829758">
    <property type="component" value="Chromosome"/>
</dbReference>
<proteinExistence type="inferred from homology"/>
<dbReference type="Proteomes" id="UP001155145">
    <property type="component" value="Unassembled WGS sequence"/>
</dbReference>
<evidence type="ECO:0000313" key="9">
    <source>
        <dbReference type="Proteomes" id="UP000829758"/>
    </source>
</evidence>
<evidence type="ECO:0000256" key="4">
    <source>
        <dbReference type="ARBA" id="ARBA00022989"/>
    </source>
</evidence>
<dbReference type="InterPro" id="IPR051598">
    <property type="entry name" value="TSUP/Inactive_protease-like"/>
</dbReference>
<reference evidence="7" key="1">
    <citation type="submission" date="2021-10" db="EMBL/GenBank/DDBJ databases">
        <title>Novel species in genus Arthrobacter.</title>
        <authorList>
            <person name="Liu Y."/>
        </authorList>
    </citation>
    <scope>NUCLEOTIDE SEQUENCE</scope>
    <source>
        <strain evidence="9">zg-Y462</strain>
        <strain evidence="7">Zg-Y462</strain>
    </source>
</reference>
<feature type="transmembrane region" description="Helical" evidence="6">
    <location>
        <begin position="66"/>
        <end position="89"/>
    </location>
</feature>
<keyword evidence="4 6" id="KW-1133">Transmembrane helix</keyword>
<evidence type="ECO:0000256" key="3">
    <source>
        <dbReference type="ARBA" id="ARBA00022692"/>
    </source>
</evidence>
<dbReference type="EMBL" id="JAJFZT010000007">
    <property type="protein sequence ID" value="MCC3273350.1"/>
    <property type="molecule type" value="Genomic_DNA"/>
</dbReference>
<feature type="transmembrane region" description="Helical" evidence="6">
    <location>
        <begin position="6"/>
        <end position="35"/>
    </location>
</feature>
<evidence type="ECO:0000256" key="2">
    <source>
        <dbReference type="ARBA" id="ARBA00009142"/>
    </source>
</evidence>
<keyword evidence="6" id="KW-1003">Cell membrane</keyword>
<sequence>MSVVGVAVALVVGAVVGLTGAGGAIIAVPALVYLVGLDPEDAVPTSLIVVGLSSLAGLLPRRHVGINWRLVAVLGAAGIPASWAGAAVAERLDPDVLMLFFAGMMVLAAVRMLLASRVGAAARTARPPGESPAGESPEAAIRGMLVRGLTVGLVVGFLTGMLGVGGGFLLIPALTLILRVGMQQAVGISLAVIAINSASGFAAHLPGLTMDWALTLSFAAVAVIASLAAGRLSRRLNERVVSRAFAVLILLVAAWVAASSLPSVISGRAL</sequence>
<dbReference type="EMBL" id="CP094984">
    <property type="protein sequence ID" value="UON92671.1"/>
    <property type="molecule type" value="Genomic_DNA"/>
</dbReference>